<keyword evidence="9 13" id="KW-0560">Oxidoreductase</keyword>
<evidence type="ECO:0000256" key="11">
    <source>
        <dbReference type="ARBA" id="ARBA00023122"/>
    </source>
</evidence>
<dbReference type="CDD" id="cd04601">
    <property type="entry name" value="CBS_pair_IMPDH"/>
    <property type="match status" value="1"/>
</dbReference>
<dbReference type="GO" id="GO:0003938">
    <property type="term" value="F:IMP dehydrogenase activity"/>
    <property type="evidence" value="ECO:0007669"/>
    <property type="project" value="UniProtKB-UniRule"/>
</dbReference>
<evidence type="ECO:0000256" key="2">
    <source>
        <dbReference type="ARBA" id="ARBA00005502"/>
    </source>
</evidence>
<dbReference type="PROSITE" id="PS51371">
    <property type="entry name" value="CBS"/>
    <property type="match status" value="2"/>
</dbReference>
<dbReference type="GO" id="GO:0006183">
    <property type="term" value="P:GTP biosynthetic process"/>
    <property type="evidence" value="ECO:0007669"/>
    <property type="project" value="TreeGrafter"/>
</dbReference>
<comment type="caution">
    <text evidence="13">Lacks conserved residue(s) required for the propagation of feature annotation.</text>
</comment>
<dbReference type="SUPFAM" id="SSF51412">
    <property type="entry name" value="Inosine monophosphate dehydrogenase (IMPDH)"/>
    <property type="match status" value="1"/>
</dbReference>
<evidence type="ECO:0000256" key="17">
    <source>
        <dbReference type="PIRSR" id="PIRSR000130-4"/>
    </source>
</evidence>
<feature type="binding site" evidence="16">
    <location>
        <begin position="251"/>
        <end position="253"/>
    </location>
    <ligand>
        <name>NAD(+)</name>
        <dbReference type="ChEBI" id="CHEBI:57540"/>
    </ligand>
</feature>
<evidence type="ECO:0000256" key="13">
    <source>
        <dbReference type="HAMAP-Rule" id="MF_01964"/>
    </source>
</evidence>
<evidence type="ECO:0000256" key="5">
    <source>
        <dbReference type="ARBA" id="ARBA00022737"/>
    </source>
</evidence>
<dbReference type="EC" id="1.1.1.205" evidence="13 20"/>
<keyword evidence="23" id="KW-1185">Reference proteome</keyword>
<dbReference type="SMART" id="SM01240">
    <property type="entry name" value="IMPDH"/>
    <property type="match status" value="1"/>
</dbReference>
<feature type="binding site" evidence="13 15">
    <location>
        <position position="419"/>
    </location>
    <ligand>
        <name>IMP</name>
        <dbReference type="ChEBI" id="CHEBI:58053"/>
    </ligand>
</feature>
<dbReference type="GO" id="GO:0046872">
    <property type="term" value="F:metal ion binding"/>
    <property type="evidence" value="ECO:0007669"/>
    <property type="project" value="UniProtKB-UniRule"/>
</dbReference>
<keyword evidence="11 18" id="KW-0129">CBS domain</keyword>
<evidence type="ECO:0000259" key="21">
    <source>
        <dbReference type="PROSITE" id="PS51371"/>
    </source>
</evidence>
<evidence type="ECO:0000256" key="3">
    <source>
        <dbReference type="ARBA" id="ARBA00011881"/>
    </source>
</evidence>
<evidence type="ECO:0000256" key="19">
    <source>
        <dbReference type="RuleBase" id="RU003927"/>
    </source>
</evidence>
<feature type="binding site" description="in other chain" evidence="13 17">
    <location>
        <position position="308"/>
    </location>
    <ligand>
        <name>K(+)</name>
        <dbReference type="ChEBI" id="CHEBI:29103"/>
        <note>ligand shared between two tetrameric partners</note>
    </ligand>
</feature>
<comment type="caution">
    <text evidence="22">The sequence shown here is derived from an EMBL/GenBank/DDBJ whole genome shotgun (WGS) entry which is preliminary data.</text>
</comment>
<evidence type="ECO:0000256" key="20">
    <source>
        <dbReference type="RuleBase" id="RU003928"/>
    </source>
</evidence>
<feature type="binding site" evidence="13">
    <location>
        <position position="474"/>
    </location>
    <ligand>
        <name>K(+)</name>
        <dbReference type="ChEBI" id="CHEBI:29103"/>
        <note>ligand shared between two tetrameric partners</note>
    </ligand>
</feature>
<dbReference type="HAMAP" id="MF_01964">
    <property type="entry name" value="IMPDH"/>
    <property type="match status" value="1"/>
</dbReference>
<feature type="binding site" evidence="13">
    <location>
        <position position="475"/>
    </location>
    <ligand>
        <name>K(+)</name>
        <dbReference type="ChEBI" id="CHEBI:29103"/>
        <note>ligand shared between two tetrameric partners</note>
    </ligand>
</feature>
<feature type="binding site" evidence="13 15">
    <location>
        <begin position="341"/>
        <end position="343"/>
    </location>
    <ligand>
        <name>IMP</name>
        <dbReference type="ChEBI" id="CHEBI:58053"/>
    </ligand>
</feature>
<comment type="catalytic activity">
    <reaction evidence="12 13 20">
        <text>IMP + NAD(+) + H2O = XMP + NADH + H(+)</text>
        <dbReference type="Rhea" id="RHEA:11708"/>
        <dbReference type="ChEBI" id="CHEBI:15377"/>
        <dbReference type="ChEBI" id="CHEBI:15378"/>
        <dbReference type="ChEBI" id="CHEBI:57464"/>
        <dbReference type="ChEBI" id="CHEBI:57540"/>
        <dbReference type="ChEBI" id="CHEBI:57945"/>
        <dbReference type="ChEBI" id="CHEBI:58053"/>
        <dbReference type="EC" id="1.1.1.205"/>
    </reaction>
</comment>
<comment type="activity regulation">
    <text evidence="13">Mycophenolic acid (MPA) is a non-competitive inhibitor that prevents formation of the closed enzyme conformation by binding to the same site as the amobile flap. In contrast, mizoribine monophosphate (MZP) is a competitive inhibitor that induces the closed conformation. MPA is a potent inhibitor of mammalian IMPDHs but a poor inhibitor of the bacterial enzymes. MZP is a more potent inhibitor of bacterial IMPDH.</text>
</comment>
<feature type="binding site" evidence="13">
    <location>
        <position position="473"/>
    </location>
    <ligand>
        <name>K(+)</name>
        <dbReference type="ChEBI" id="CHEBI:29103"/>
        <note>ligand shared between two tetrameric partners</note>
    </ligand>
</feature>
<dbReference type="GO" id="GO:0006177">
    <property type="term" value="P:GMP biosynthetic process"/>
    <property type="evidence" value="ECO:0007669"/>
    <property type="project" value="UniProtKB-UniRule"/>
</dbReference>
<comment type="similarity">
    <text evidence="2 13 19">Belongs to the IMPDH/GMPR family.</text>
</comment>
<evidence type="ECO:0000256" key="4">
    <source>
        <dbReference type="ARBA" id="ARBA00022723"/>
    </source>
</evidence>
<dbReference type="PROSITE" id="PS00487">
    <property type="entry name" value="IMP_DH_GMP_RED"/>
    <property type="match status" value="1"/>
</dbReference>
<dbReference type="Proteomes" id="UP000610456">
    <property type="component" value="Unassembled WGS sequence"/>
</dbReference>
<dbReference type="PANTHER" id="PTHR11911">
    <property type="entry name" value="INOSINE-5-MONOPHOSPHATE DEHYDROGENASE RELATED"/>
    <property type="match status" value="1"/>
</dbReference>
<feature type="binding site" evidence="13 16">
    <location>
        <begin position="301"/>
        <end position="303"/>
    </location>
    <ligand>
        <name>NAD(+)</name>
        <dbReference type="ChEBI" id="CHEBI:57540"/>
    </ligand>
</feature>
<gene>
    <name evidence="13 22" type="primary">guaB</name>
    <name evidence="22" type="ORF">GCM10007103_34550</name>
</gene>
<feature type="binding site" description="in other chain" evidence="13 17">
    <location>
        <position position="303"/>
    </location>
    <ligand>
        <name>K(+)</name>
        <dbReference type="ChEBI" id="CHEBI:29103"/>
        <note>ligand shared between two tetrameric partners</note>
    </ligand>
</feature>
<dbReference type="NCBIfam" id="TIGR01302">
    <property type="entry name" value="IMP_dehydrog"/>
    <property type="match status" value="1"/>
</dbReference>
<dbReference type="FunFam" id="3.20.20.70:FF:000003">
    <property type="entry name" value="GMP reductase"/>
    <property type="match status" value="1"/>
</dbReference>
<dbReference type="SMART" id="SM00116">
    <property type="entry name" value="CBS"/>
    <property type="match status" value="2"/>
</dbReference>
<evidence type="ECO:0000256" key="14">
    <source>
        <dbReference type="PIRSR" id="PIRSR000130-1"/>
    </source>
</evidence>
<keyword evidence="8 13" id="KW-0630">Potassium</keyword>
<comment type="subunit">
    <text evidence="3 13">Homotetramer.</text>
</comment>
<accession>A0A918W1T6</accession>
<dbReference type="PANTHER" id="PTHR11911:SF111">
    <property type="entry name" value="INOSINE-5'-MONOPHOSPHATE DEHYDROGENASE"/>
    <property type="match status" value="1"/>
</dbReference>
<evidence type="ECO:0000313" key="22">
    <source>
        <dbReference type="EMBL" id="GHA50874.1"/>
    </source>
</evidence>
<keyword evidence="6 13" id="KW-0332">GMP biosynthesis</keyword>
<keyword evidence="4 13" id="KW-0479">Metal-binding</keyword>
<evidence type="ECO:0000256" key="15">
    <source>
        <dbReference type="PIRSR" id="PIRSR000130-2"/>
    </source>
</evidence>
<dbReference type="AlphaFoldDB" id="A0A918W1T6"/>
<comment type="pathway">
    <text evidence="13 20">Purine metabolism; XMP biosynthesis via de novo pathway; XMP from IMP: step 1/1.</text>
</comment>
<evidence type="ECO:0000256" key="1">
    <source>
        <dbReference type="ARBA" id="ARBA00001958"/>
    </source>
</evidence>
<dbReference type="InterPro" id="IPR001093">
    <property type="entry name" value="IMP_DH_GMPRt"/>
</dbReference>
<evidence type="ECO:0000256" key="7">
    <source>
        <dbReference type="ARBA" id="ARBA00022755"/>
    </source>
</evidence>
<comment type="function">
    <text evidence="13">Catalyzes the conversion of inosine 5'-phosphate (IMP) to xanthosine 5'-phosphate (XMP), the first committed and rate-limiting step in the de novo synthesis of guanine nucleotides, and therefore plays an important role in the regulation of cell growth.</text>
</comment>
<dbReference type="PIRSF" id="PIRSF000130">
    <property type="entry name" value="IMPDH"/>
    <property type="match status" value="1"/>
</dbReference>
<evidence type="ECO:0000256" key="18">
    <source>
        <dbReference type="PROSITE-ProRule" id="PRU00703"/>
    </source>
</evidence>
<evidence type="ECO:0000256" key="16">
    <source>
        <dbReference type="PIRSR" id="PIRSR000130-3"/>
    </source>
</evidence>
<evidence type="ECO:0000256" key="8">
    <source>
        <dbReference type="ARBA" id="ARBA00022958"/>
    </source>
</evidence>
<comment type="cofactor">
    <cofactor evidence="1 13">
        <name>K(+)</name>
        <dbReference type="ChEBI" id="CHEBI:29103"/>
    </cofactor>
</comment>
<evidence type="ECO:0000256" key="12">
    <source>
        <dbReference type="ARBA" id="ARBA00048028"/>
    </source>
</evidence>
<dbReference type="SUPFAM" id="SSF54631">
    <property type="entry name" value="CBS-domain pair"/>
    <property type="match status" value="1"/>
</dbReference>
<dbReference type="InterPro" id="IPR046342">
    <property type="entry name" value="CBS_dom_sf"/>
</dbReference>
<feature type="binding site" description="in other chain" evidence="13 17">
    <location>
        <position position="305"/>
    </location>
    <ligand>
        <name>K(+)</name>
        <dbReference type="ChEBI" id="CHEBI:29103"/>
        <note>ligand shared between two tetrameric partners</note>
    </ligand>
</feature>
<dbReference type="InterPro" id="IPR000644">
    <property type="entry name" value="CBS_dom"/>
</dbReference>
<reference evidence="22" key="2">
    <citation type="submission" date="2020-09" db="EMBL/GenBank/DDBJ databases">
        <authorList>
            <person name="Sun Q."/>
            <person name="Kim S."/>
        </authorList>
    </citation>
    <scope>NUCLEOTIDE SEQUENCE</scope>
    <source>
        <strain evidence="22">KCTC 12719</strain>
    </source>
</reference>
<feature type="binding site" evidence="13 15">
    <location>
        <begin position="364"/>
        <end position="365"/>
    </location>
    <ligand>
        <name>IMP</name>
        <dbReference type="ChEBI" id="CHEBI:58053"/>
    </ligand>
</feature>
<organism evidence="22 23">
    <name type="scientific">Salinimicrobium marinum</name>
    <dbReference type="NCBI Taxonomy" id="680283"/>
    <lineage>
        <taxon>Bacteria</taxon>
        <taxon>Pseudomonadati</taxon>
        <taxon>Bacteroidota</taxon>
        <taxon>Flavobacteriia</taxon>
        <taxon>Flavobacteriales</taxon>
        <taxon>Flavobacteriaceae</taxon>
        <taxon>Salinimicrobium</taxon>
    </lineage>
</organism>
<evidence type="ECO:0000256" key="6">
    <source>
        <dbReference type="ARBA" id="ARBA00022749"/>
    </source>
</evidence>
<evidence type="ECO:0000256" key="9">
    <source>
        <dbReference type="ARBA" id="ARBA00023002"/>
    </source>
</evidence>
<feature type="active site" description="Thioimidate intermediate" evidence="13 14">
    <location>
        <position position="308"/>
    </location>
</feature>
<feature type="domain" description="CBS" evidence="21">
    <location>
        <begin position="157"/>
        <end position="217"/>
    </location>
</feature>
<dbReference type="InterPro" id="IPR005990">
    <property type="entry name" value="IMP_DH"/>
</dbReference>
<name>A0A918W1T6_9FLAO</name>
<dbReference type="InterPro" id="IPR015875">
    <property type="entry name" value="IMP_DH/GMP_Rdtase_CS"/>
</dbReference>
<dbReference type="RefSeq" id="WP_189606321.1">
    <property type="nucleotide sequence ID" value="NZ_BMXB01000025.1"/>
</dbReference>
<evidence type="ECO:0000256" key="10">
    <source>
        <dbReference type="ARBA" id="ARBA00023027"/>
    </source>
</evidence>
<feature type="active site" description="Proton acceptor" evidence="13 14">
    <location>
        <position position="404"/>
    </location>
</feature>
<dbReference type="Pfam" id="PF00478">
    <property type="entry name" value="IMPDH"/>
    <property type="match status" value="1"/>
</dbReference>
<evidence type="ECO:0000313" key="23">
    <source>
        <dbReference type="Proteomes" id="UP000610456"/>
    </source>
</evidence>
<keyword evidence="5" id="KW-0677">Repeat</keyword>
<feature type="binding site" evidence="13 15">
    <location>
        <position position="306"/>
    </location>
    <ligand>
        <name>IMP</name>
        <dbReference type="ChEBI" id="CHEBI:58053"/>
    </ligand>
</feature>
<feature type="binding site" evidence="13">
    <location>
        <position position="251"/>
    </location>
    <ligand>
        <name>NAD(+)</name>
        <dbReference type="ChEBI" id="CHEBI:57540"/>
    </ligand>
</feature>
<feature type="binding site" evidence="13 15">
    <location>
        <begin position="388"/>
        <end position="392"/>
    </location>
    <ligand>
        <name>IMP</name>
        <dbReference type="ChEBI" id="CHEBI:58053"/>
    </ligand>
</feature>
<keyword evidence="10 13" id="KW-0520">NAD</keyword>
<reference evidence="22" key="1">
    <citation type="journal article" date="2014" name="Int. J. Syst. Evol. Microbiol.">
        <title>Complete genome sequence of Corynebacterium casei LMG S-19264T (=DSM 44701T), isolated from a smear-ripened cheese.</title>
        <authorList>
            <consortium name="US DOE Joint Genome Institute (JGI-PGF)"/>
            <person name="Walter F."/>
            <person name="Albersmeier A."/>
            <person name="Kalinowski J."/>
            <person name="Ruckert C."/>
        </authorList>
    </citation>
    <scope>NUCLEOTIDE SEQUENCE</scope>
    <source>
        <strain evidence="22">KCTC 12719</strain>
    </source>
</reference>
<proteinExistence type="inferred from homology"/>
<feature type="domain" description="CBS" evidence="21">
    <location>
        <begin position="97"/>
        <end position="153"/>
    </location>
</feature>
<protein>
    <recommendedName>
        <fullName evidence="13 20">Inosine-5'-monophosphate dehydrogenase</fullName>
        <shortName evidence="13">IMP dehydrogenase</shortName>
        <shortName evidence="13">IMPD</shortName>
        <shortName evidence="13">IMPDH</shortName>
        <ecNumber evidence="13 20">1.1.1.205</ecNumber>
    </recommendedName>
</protein>
<dbReference type="Pfam" id="PF00571">
    <property type="entry name" value="CBS"/>
    <property type="match status" value="2"/>
</dbReference>
<dbReference type="GO" id="GO:0000166">
    <property type="term" value="F:nucleotide binding"/>
    <property type="evidence" value="ECO:0007669"/>
    <property type="project" value="UniProtKB-UniRule"/>
</dbReference>
<dbReference type="Gene3D" id="3.20.20.70">
    <property type="entry name" value="Aldolase class I"/>
    <property type="match status" value="1"/>
</dbReference>
<dbReference type="CDD" id="cd00381">
    <property type="entry name" value="IMPDH"/>
    <property type="match status" value="1"/>
</dbReference>
<keyword evidence="7 13" id="KW-0658">Purine biosynthesis</keyword>
<dbReference type="EMBL" id="BMXB01000025">
    <property type="protein sequence ID" value="GHA50874.1"/>
    <property type="molecule type" value="Genomic_DNA"/>
</dbReference>
<sequence>MTAHESKIVGEGLTYDDVLLVPAFSEVLPREVSIQTKFTRNITINVPIVSAAMDTVTESKMAIAMAREGGIGVLHKNMTIEEQALKVRKVKRAESGMIIDPITLTVTSKVKDAKDLMQEHSIGGIPIVDDAGKLLGIVTNRDLRFEKNNARPISEVMTSKNLVTVAEGTSLEEAEGILQENKIEKLPVVNSEDKLVGLITFRDITKLTQKPIANKDTYGRLRVAAALGVTGDVVERAEALVKAGVDAVVIDTAHGHTQGVVNALKAVKEKFPDLEVIVGNIATAEAAKFLVEAGADAVKVGIGPGSICTTRVVAGVGFPQFSAVLEVAAAIKGSGVPVIADGGIRYTGDIPKAIAAGADTVMLGSLLAGTKESPGETIIYEGRKFKSYRGMGSVEAMKKGSKDRYFQDVEDDIKKLVPEGIVGRVPYKGDLFESIHQFIGGLRAGMGYCGAKDIETLKETGRFVKITSSGIHESHPHDVTITKESPNYSR</sequence>
<dbReference type="InterPro" id="IPR013785">
    <property type="entry name" value="Aldolase_TIM"/>
</dbReference>